<evidence type="ECO:0000256" key="1">
    <source>
        <dbReference type="ARBA" id="ARBA00022741"/>
    </source>
</evidence>
<accession>A0ABV2H1K9</accession>
<reference evidence="4 5" key="1">
    <citation type="submission" date="2024-06" db="EMBL/GenBank/DDBJ databases">
        <title>Genomic Encyclopedia of Type Strains, Phase IV (KMG-IV): sequencing the most valuable type-strain genomes for metagenomic binning, comparative biology and taxonomic classification.</title>
        <authorList>
            <person name="Goeker M."/>
        </authorList>
    </citation>
    <scope>NUCLEOTIDE SEQUENCE [LARGE SCALE GENOMIC DNA]</scope>
    <source>
        <strain evidence="4 5">DSM 105042</strain>
    </source>
</reference>
<dbReference type="InterPro" id="IPR003593">
    <property type="entry name" value="AAA+_ATPase"/>
</dbReference>
<name>A0ABV2H1K9_9HYPH</name>
<keyword evidence="2 4" id="KW-0067">ATP-binding</keyword>
<dbReference type="PANTHER" id="PTHR42794">
    <property type="entry name" value="HEMIN IMPORT ATP-BINDING PROTEIN HMUV"/>
    <property type="match status" value="1"/>
</dbReference>
<feature type="domain" description="ABC transporter" evidence="3">
    <location>
        <begin position="3"/>
        <end position="235"/>
    </location>
</feature>
<evidence type="ECO:0000313" key="4">
    <source>
        <dbReference type="EMBL" id="MET3584435.1"/>
    </source>
</evidence>
<dbReference type="Proteomes" id="UP001549031">
    <property type="component" value="Unassembled WGS sequence"/>
</dbReference>
<dbReference type="Gene3D" id="3.40.50.300">
    <property type="entry name" value="P-loop containing nucleotide triphosphate hydrolases"/>
    <property type="match status" value="1"/>
</dbReference>
<sequence>MSITADNLVWKIGKRTVLDGVSLQAEPGRMLGLLGPNGSGKTSLLRLLAGLKTPSAGRITLDGRDIGTVGRRSLARRVAFVEQHATTNANLRVIDVVKLGRFPHRSMFSGWSAADDTAVEEALARAGMVEKRHDLWQSLSGGEKQRIHIARALAQSPQELILDEPTNHLDVQHQIGLLRLVASLPVTSVIALHDLNHAAMFCDHLIVLDHGRVAAAGTPEAVLTEELLRDVFHVSARVERSTHHGRPHIHYLA</sequence>
<keyword evidence="5" id="KW-1185">Reference proteome</keyword>
<evidence type="ECO:0000256" key="2">
    <source>
        <dbReference type="ARBA" id="ARBA00022840"/>
    </source>
</evidence>
<dbReference type="InterPro" id="IPR003439">
    <property type="entry name" value="ABC_transporter-like_ATP-bd"/>
</dbReference>
<dbReference type="EMBL" id="JBEPLJ010000002">
    <property type="protein sequence ID" value="MET3584435.1"/>
    <property type="molecule type" value="Genomic_DNA"/>
</dbReference>
<evidence type="ECO:0000313" key="5">
    <source>
        <dbReference type="Proteomes" id="UP001549031"/>
    </source>
</evidence>
<comment type="caution">
    <text evidence="4">The sequence shown here is derived from an EMBL/GenBank/DDBJ whole genome shotgun (WGS) entry which is preliminary data.</text>
</comment>
<protein>
    <submittedName>
        <fullName evidence="4">Iron complex transport system ATP-binding protein</fullName>
    </submittedName>
</protein>
<gene>
    <name evidence="4" type="ORF">ABID21_000530</name>
</gene>
<keyword evidence="1" id="KW-0547">Nucleotide-binding</keyword>
<dbReference type="RefSeq" id="WP_247242666.1">
    <property type="nucleotide sequence ID" value="NZ_JALJRA010000002.1"/>
</dbReference>
<dbReference type="CDD" id="cd03214">
    <property type="entry name" value="ABC_Iron-Siderophores_B12_Hemin"/>
    <property type="match status" value="1"/>
</dbReference>
<dbReference type="PANTHER" id="PTHR42794:SF2">
    <property type="entry name" value="ABC TRANSPORTER ATP-BINDING PROTEIN"/>
    <property type="match status" value="1"/>
</dbReference>
<dbReference type="GO" id="GO:0005524">
    <property type="term" value="F:ATP binding"/>
    <property type="evidence" value="ECO:0007669"/>
    <property type="project" value="UniProtKB-KW"/>
</dbReference>
<dbReference type="SMART" id="SM00382">
    <property type="entry name" value="AAA"/>
    <property type="match status" value="1"/>
</dbReference>
<dbReference type="SUPFAM" id="SSF52540">
    <property type="entry name" value="P-loop containing nucleoside triphosphate hydrolases"/>
    <property type="match status" value="1"/>
</dbReference>
<dbReference type="InterPro" id="IPR027417">
    <property type="entry name" value="P-loop_NTPase"/>
</dbReference>
<proteinExistence type="predicted"/>
<organism evidence="4 5">
    <name type="scientific">Pseudorhizobium tarimense</name>
    <dbReference type="NCBI Taxonomy" id="1079109"/>
    <lineage>
        <taxon>Bacteria</taxon>
        <taxon>Pseudomonadati</taxon>
        <taxon>Pseudomonadota</taxon>
        <taxon>Alphaproteobacteria</taxon>
        <taxon>Hyphomicrobiales</taxon>
        <taxon>Rhizobiaceae</taxon>
        <taxon>Rhizobium/Agrobacterium group</taxon>
        <taxon>Pseudorhizobium</taxon>
    </lineage>
</organism>
<dbReference type="Pfam" id="PF00005">
    <property type="entry name" value="ABC_tran"/>
    <property type="match status" value="1"/>
</dbReference>
<evidence type="ECO:0000259" key="3">
    <source>
        <dbReference type="PROSITE" id="PS50893"/>
    </source>
</evidence>
<dbReference type="PROSITE" id="PS50893">
    <property type="entry name" value="ABC_TRANSPORTER_2"/>
    <property type="match status" value="1"/>
</dbReference>